<protein>
    <recommendedName>
        <fullName evidence="2">UPF0235 protein AVJ23_14305</fullName>
    </recommendedName>
</protein>
<sequence>MTLPDLSHLVQDGALLQVRVTPKARRTALQMEGEVLRAQVTAPPDKGKANAAVQALLAQAMGLAKSRLVLVRGHTSRDKCFRIEL</sequence>
<comment type="caution">
    <text evidence="3">The sequence shown here is derived from an EMBL/GenBank/DDBJ whole genome shotgun (WGS) entry which is preliminary data.</text>
</comment>
<reference evidence="3 4" key="1">
    <citation type="submission" date="2015-12" db="EMBL/GenBank/DDBJ databases">
        <authorList>
            <person name="Shamseldin A."/>
            <person name="Moawad H."/>
            <person name="Abd El-Rahim W.M."/>
            <person name="Sadowsky M.J."/>
        </authorList>
    </citation>
    <scope>NUCLEOTIDE SEQUENCE [LARGE SCALE GENOMIC DNA]</scope>
    <source>
        <strain evidence="3 4">SJ5A-1</strain>
    </source>
</reference>
<evidence type="ECO:0000313" key="4">
    <source>
        <dbReference type="Proteomes" id="UP000054396"/>
    </source>
</evidence>
<dbReference type="PANTHER" id="PTHR13420">
    <property type="entry name" value="UPF0235 PROTEIN C15ORF40"/>
    <property type="match status" value="1"/>
</dbReference>
<dbReference type="InterPro" id="IPR036591">
    <property type="entry name" value="YggU-like_sf"/>
</dbReference>
<gene>
    <name evidence="3" type="ORF">AVJ23_14305</name>
</gene>
<comment type="similarity">
    <text evidence="1 2">Belongs to the UPF0235 family.</text>
</comment>
<dbReference type="RefSeq" id="WP_058862881.1">
    <property type="nucleotide sequence ID" value="NZ_LPXO01000008.1"/>
</dbReference>
<organism evidence="3 4">
    <name type="scientific">Pseudoponticoccus marisrubri</name>
    <dbReference type="NCBI Taxonomy" id="1685382"/>
    <lineage>
        <taxon>Bacteria</taxon>
        <taxon>Pseudomonadati</taxon>
        <taxon>Pseudomonadota</taxon>
        <taxon>Alphaproteobacteria</taxon>
        <taxon>Rhodobacterales</taxon>
        <taxon>Roseobacteraceae</taxon>
        <taxon>Pseudoponticoccus</taxon>
    </lineage>
</organism>
<keyword evidence="4" id="KW-1185">Reference proteome</keyword>
<evidence type="ECO:0000313" key="3">
    <source>
        <dbReference type="EMBL" id="KUF10210.1"/>
    </source>
</evidence>
<dbReference type="Gene3D" id="3.30.1200.10">
    <property type="entry name" value="YggU-like"/>
    <property type="match status" value="1"/>
</dbReference>
<dbReference type="OrthoDB" id="3176309at2"/>
<dbReference type="SMART" id="SM01152">
    <property type="entry name" value="DUF167"/>
    <property type="match status" value="1"/>
</dbReference>
<name>A0A0W7WI02_9RHOB</name>
<accession>A0A0W7WI02</accession>
<dbReference type="Proteomes" id="UP000054396">
    <property type="component" value="Unassembled WGS sequence"/>
</dbReference>
<dbReference type="InterPro" id="IPR003746">
    <property type="entry name" value="DUF167"/>
</dbReference>
<dbReference type="PANTHER" id="PTHR13420:SF7">
    <property type="entry name" value="UPF0235 PROTEIN C15ORF40"/>
    <property type="match status" value="1"/>
</dbReference>
<dbReference type="NCBIfam" id="TIGR00251">
    <property type="entry name" value="DUF167 family protein"/>
    <property type="match status" value="1"/>
</dbReference>
<dbReference type="STRING" id="1685382.AVJ23_14305"/>
<dbReference type="GO" id="GO:0005737">
    <property type="term" value="C:cytoplasm"/>
    <property type="evidence" value="ECO:0007669"/>
    <property type="project" value="TreeGrafter"/>
</dbReference>
<dbReference type="SUPFAM" id="SSF69786">
    <property type="entry name" value="YggU-like"/>
    <property type="match status" value="1"/>
</dbReference>
<evidence type="ECO:0000256" key="1">
    <source>
        <dbReference type="ARBA" id="ARBA00010364"/>
    </source>
</evidence>
<dbReference type="EMBL" id="LPXO01000008">
    <property type="protein sequence ID" value="KUF10210.1"/>
    <property type="molecule type" value="Genomic_DNA"/>
</dbReference>
<dbReference type="AlphaFoldDB" id="A0A0W7WI02"/>
<proteinExistence type="inferred from homology"/>
<evidence type="ECO:0000256" key="2">
    <source>
        <dbReference type="HAMAP-Rule" id="MF_00634"/>
    </source>
</evidence>
<dbReference type="HAMAP" id="MF_00634">
    <property type="entry name" value="UPF0235"/>
    <property type="match status" value="1"/>
</dbReference>
<dbReference type="Pfam" id="PF02594">
    <property type="entry name" value="DUF167"/>
    <property type="match status" value="1"/>
</dbReference>